<accession>A0A8T1BPN0</accession>
<comment type="caution">
    <text evidence="1">The sequence shown here is derived from an EMBL/GenBank/DDBJ whole genome shotgun (WGS) entry which is preliminary data.</text>
</comment>
<gene>
    <name evidence="1" type="ORF">PC117_g20547</name>
</gene>
<organism evidence="1 2">
    <name type="scientific">Phytophthora cactorum</name>
    <dbReference type="NCBI Taxonomy" id="29920"/>
    <lineage>
        <taxon>Eukaryota</taxon>
        <taxon>Sar</taxon>
        <taxon>Stramenopiles</taxon>
        <taxon>Oomycota</taxon>
        <taxon>Peronosporomycetes</taxon>
        <taxon>Peronosporales</taxon>
        <taxon>Peronosporaceae</taxon>
        <taxon>Phytophthora</taxon>
    </lineage>
</organism>
<evidence type="ECO:0000313" key="2">
    <source>
        <dbReference type="Proteomes" id="UP000736787"/>
    </source>
</evidence>
<name>A0A8T1BPN0_9STRA</name>
<dbReference type="Proteomes" id="UP000736787">
    <property type="component" value="Unassembled WGS sequence"/>
</dbReference>
<reference evidence="1" key="1">
    <citation type="submission" date="2018-10" db="EMBL/GenBank/DDBJ databases">
        <title>Effector identification in a new, highly contiguous assembly of the strawberry crown rot pathogen Phytophthora cactorum.</title>
        <authorList>
            <person name="Armitage A.D."/>
            <person name="Nellist C.F."/>
            <person name="Bates H."/>
            <person name="Vickerstaff R.J."/>
            <person name="Harrison R.J."/>
        </authorList>
    </citation>
    <scope>NUCLEOTIDE SEQUENCE</scope>
    <source>
        <strain evidence="1">4040</strain>
    </source>
</reference>
<dbReference type="AlphaFoldDB" id="A0A8T1BPN0"/>
<sequence length="72" mass="8143">MVLKQIGAAAEGRSTAGPAGRWHGHDRVVRWDALRGVLQPGACRYAPSRYAMMLYFVAWLMLAQQRQQSSRR</sequence>
<proteinExistence type="predicted"/>
<protein>
    <submittedName>
        <fullName evidence="1">Uncharacterized protein</fullName>
    </submittedName>
</protein>
<evidence type="ECO:0000313" key="1">
    <source>
        <dbReference type="EMBL" id="KAG2906343.1"/>
    </source>
</evidence>
<dbReference type="EMBL" id="RCMK01000965">
    <property type="protein sequence ID" value="KAG2906343.1"/>
    <property type="molecule type" value="Genomic_DNA"/>
</dbReference>